<evidence type="ECO:0000259" key="1">
    <source>
        <dbReference type="Pfam" id="PF01261"/>
    </source>
</evidence>
<sequence length="683" mass="74991">MRPVALESNLVTVVHWMAYPGPGSTRSTSRGEAPAHYMLSTVEHLTAQEYIGGIELTQIKDPALRRRIGALCAERGKKVYYGAQPVQLVNEERWIPPSDISSPNEVARRQAVDRLLRCVDEAYELGAVSLSLLSGRDPGPSPGNQRRQEATEALVRSLGEIAGYARRRAEALGRAPIMIVLESFDRRPEPGFRNMLIGPSVEALAVARVVRAHLGHTNFGLLYDLSHMPLIQQADGSPETPDAVRLLAPFLVHVHIGSAVLDPADPLYGDSHPRLDHPKSAVREEELAAFLAALVDIGYQGPVGFEVVPRPGELSEAVLESTRAIYEVARHRIDVNYTPGTFYWHTRRFLTDQLWALLAESRVRQAQRIEEAARSRRRPAAIAPEDGKLLVLAADHPARRVTAAGSDPVALGDRWEYLGRVLRVLTSPMVDGVMATPDVVDELLLVDYLLKERGHEGLLDGRVVIGSMNRSGLAGVEYEMEDRVTAFTPEAIHARGLDAGKVLLRIDPGAHSRYSIQTMSYVAQALNGLRRFALPGFVEVLPVRRVEGRYQVVLEPDEMIRAVGVAAGLGEASDRVWLKIPYVPEFWRAARATTLPILLLGGEAHDSPVPVLEDFERGMAEGPNVRGAMVGRNVLYPGRDDPRAVAEGVSLIIHRQASAVQAVRHIAAARGADEGFLVERLLR</sequence>
<dbReference type="InterPro" id="IPR054574">
    <property type="entry name" value="Cgl0159_dom"/>
</dbReference>
<organism evidence="3 4">
    <name type="scientific">Carboxydichorda subterranea</name>
    <dbReference type="NCBI Taxonomy" id="3109565"/>
    <lineage>
        <taxon>Bacteria</taxon>
        <taxon>Bacillati</taxon>
        <taxon>Bacillota</taxon>
        <taxon>Limnochordia</taxon>
        <taxon>Limnochordales</taxon>
        <taxon>Geochordaceae</taxon>
        <taxon>Carboxydichorda</taxon>
    </lineage>
</organism>
<accession>A0ABZ1BXR8</accession>
<evidence type="ECO:0000313" key="3">
    <source>
        <dbReference type="EMBL" id="WRP17604.1"/>
    </source>
</evidence>
<dbReference type="Proteomes" id="UP001332192">
    <property type="component" value="Chromosome"/>
</dbReference>
<dbReference type="PANTHER" id="PTHR12110">
    <property type="entry name" value="HYDROXYPYRUVATE ISOMERASE"/>
    <property type="match status" value="1"/>
</dbReference>
<dbReference type="Gene3D" id="3.20.20.150">
    <property type="entry name" value="Divalent-metal-dependent TIM barrel enzymes"/>
    <property type="match status" value="1"/>
</dbReference>
<dbReference type="InterPro" id="IPR013785">
    <property type="entry name" value="Aldolase_TIM"/>
</dbReference>
<reference evidence="3 4" key="1">
    <citation type="journal article" date="2024" name="Front. Microbiol.">
        <title>Novel thermophilic genera Geochorda gen. nov. and Carboxydochorda gen. nov. from the deep terrestrial subsurface reveal the ecophysiological diversity in the class Limnochordia.</title>
        <authorList>
            <person name="Karnachuk O.V."/>
            <person name="Lukina A.P."/>
            <person name="Avakyan M.R."/>
            <person name="Kadnikov V.V."/>
            <person name="Begmatov S."/>
            <person name="Beletsky A.V."/>
            <person name="Vlasova K.G."/>
            <person name="Novikov A.A."/>
            <person name="Shcherbakova V.A."/>
            <person name="Mardanov A.V."/>
            <person name="Ravin N.V."/>
        </authorList>
    </citation>
    <scope>NUCLEOTIDE SEQUENCE [LARGE SCALE GENOMIC DNA]</scope>
    <source>
        <strain evidence="3 4">L945</strain>
    </source>
</reference>
<dbReference type="SUPFAM" id="SSF51569">
    <property type="entry name" value="Aldolase"/>
    <property type="match status" value="1"/>
</dbReference>
<feature type="domain" description="Xylose isomerase-like TIM barrel" evidence="1">
    <location>
        <begin position="66"/>
        <end position="317"/>
    </location>
</feature>
<protein>
    <submittedName>
        <fullName evidence="3">TIM barrel protein</fullName>
    </submittedName>
</protein>
<dbReference type="EMBL" id="CP141615">
    <property type="protein sequence ID" value="WRP17604.1"/>
    <property type="molecule type" value="Genomic_DNA"/>
</dbReference>
<dbReference type="Pfam" id="PF01261">
    <property type="entry name" value="AP_endonuc_2"/>
    <property type="match status" value="1"/>
</dbReference>
<evidence type="ECO:0000259" key="2">
    <source>
        <dbReference type="Pfam" id="PF22649"/>
    </source>
</evidence>
<dbReference type="RefSeq" id="WP_324716874.1">
    <property type="nucleotide sequence ID" value="NZ_CP141615.1"/>
</dbReference>
<dbReference type="SUPFAM" id="SSF51658">
    <property type="entry name" value="Xylose isomerase-like"/>
    <property type="match status" value="1"/>
</dbReference>
<keyword evidence="4" id="KW-1185">Reference proteome</keyword>
<evidence type="ECO:0000313" key="4">
    <source>
        <dbReference type="Proteomes" id="UP001332192"/>
    </source>
</evidence>
<dbReference type="Pfam" id="PF22649">
    <property type="entry name" value="Cgl0159"/>
    <property type="match status" value="1"/>
</dbReference>
<dbReference type="InterPro" id="IPR013022">
    <property type="entry name" value="Xyl_isomerase-like_TIM-brl"/>
</dbReference>
<feature type="domain" description="Cgl0159-like" evidence="2">
    <location>
        <begin position="387"/>
        <end position="644"/>
    </location>
</feature>
<gene>
    <name evidence="3" type="ORF">U7230_00875</name>
</gene>
<dbReference type="Gene3D" id="3.20.20.70">
    <property type="entry name" value="Aldolase class I"/>
    <property type="match status" value="1"/>
</dbReference>
<name>A0ABZ1BXR8_9FIRM</name>
<dbReference type="InterPro" id="IPR036237">
    <property type="entry name" value="Xyl_isomerase-like_sf"/>
</dbReference>
<dbReference type="InterPro" id="IPR050312">
    <property type="entry name" value="IolE/XylAMocC-like"/>
</dbReference>
<proteinExistence type="predicted"/>